<dbReference type="Proteomes" id="UP000219327">
    <property type="component" value="Unassembled WGS sequence"/>
</dbReference>
<dbReference type="EMBL" id="NTKD01000015">
    <property type="protein sequence ID" value="PDH40134.1"/>
    <property type="molecule type" value="Genomic_DNA"/>
</dbReference>
<dbReference type="NCBIfam" id="NF033855">
    <property type="entry name" value="tRNA_MNMC2"/>
    <property type="match status" value="1"/>
</dbReference>
<dbReference type="Gene3D" id="3.50.50.60">
    <property type="entry name" value="FAD/NAD(P)-binding domain"/>
    <property type="match status" value="1"/>
</dbReference>
<dbReference type="PANTHER" id="PTHR39963">
    <property type="entry name" value="SLL0983 PROTEIN"/>
    <property type="match status" value="1"/>
</dbReference>
<sequence>MTNDYCLQHATIDWPLRSVPQARREGDIYWSFTGGLDEKRHVYIEGNGLPERFSSLKQSSFQVFELGFGFGLNFLLTASAWSHRAQPGQILHYVAVERAPVAPADLRRLLQRITISNKERLTQIYPAPVAGLHTLWFQPNVCLHLYLGDARSLLADGLLRNIDCIFLDGFAPIRNPDAWDPWVLKQLALASRSGATLCTYSVAGHVRRNLQAAGFQIQRRPGYGQKREMLHASLPPDTHEGTPLTVAPVSVAVIGGGLAGHQVARALSRRGIQPTIFDDGGIRLPMYALSPQVALNVNPESRLSLLGTQFTNNHLDVQRIGLQRKMSSGRRQRVLASLHPDVASDCGNGLLYTHGGFLYGKDLFTDETNTPDNRIQRGQVLDVVEQSDRVVVTFQPIHSPSTQIDNFDHVYIAAPDRALTVLSPVPLTPVWGQSVVIQADSTIDGPVIADGASIIPGPDGFQVSATYDRDRHSQSDPRYQDTEVLVHHFRRSHPDTRVQSIRAITGQRTTTPDRVPVAGPAPDWQALGAYCADNTQTRPFQNYSDRIGLLTGFGSHGTTLAPLLAEFLVASMMKEPTVLTRDLMTVLLPSRFLLRQVGRLQTPL</sequence>
<dbReference type="GO" id="GO:0016645">
    <property type="term" value="F:oxidoreductase activity, acting on the CH-NH group of donors"/>
    <property type="evidence" value="ECO:0007669"/>
    <property type="project" value="InterPro"/>
</dbReference>
<feature type="domain" description="FAD dependent oxidoreductase" evidence="2">
    <location>
        <begin position="347"/>
        <end position="569"/>
    </location>
</feature>
<protein>
    <submittedName>
        <fullName evidence="4">Uncharacterized protein</fullName>
    </submittedName>
</protein>
<name>A0A2A5WVA9_9GAMM</name>
<evidence type="ECO:0000313" key="4">
    <source>
        <dbReference type="EMBL" id="PDH40134.1"/>
    </source>
</evidence>
<keyword evidence="1" id="KW-0560">Oxidoreductase</keyword>
<reference evidence="4 5" key="1">
    <citation type="submission" date="2017-08" db="EMBL/GenBank/DDBJ databases">
        <title>Fine stratification of microbial communities through a metagenomic profile of the photic zone.</title>
        <authorList>
            <person name="Haro-Moreno J.M."/>
            <person name="Lopez-Perez M."/>
            <person name="De La Torre J."/>
            <person name="Picazo A."/>
            <person name="Camacho A."/>
            <person name="Rodriguez-Valera F."/>
        </authorList>
    </citation>
    <scope>NUCLEOTIDE SEQUENCE [LARGE SCALE GENOMIC DNA]</scope>
    <source>
        <strain evidence="4">MED-G24</strain>
    </source>
</reference>
<feature type="domain" description="MnmC-like methyltransferase" evidence="3">
    <location>
        <begin position="119"/>
        <end position="234"/>
    </location>
</feature>
<dbReference type="InterPro" id="IPR008471">
    <property type="entry name" value="MnmC-like_methylTransf"/>
</dbReference>
<dbReference type="InterPro" id="IPR047785">
    <property type="entry name" value="tRNA_MNMC2"/>
</dbReference>
<dbReference type="SUPFAM" id="SSF51905">
    <property type="entry name" value="FAD/NAD(P)-binding domain"/>
    <property type="match status" value="1"/>
</dbReference>
<dbReference type="PANTHER" id="PTHR39963:SF1">
    <property type="entry name" value="MNMC-LIKE METHYLTRANSFERASE DOMAIN-CONTAINING PROTEIN"/>
    <property type="match status" value="1"/>
</dbReference>
<evidence type="ECO:0000259" key="2">
    <source>
        <dbReference type="Pfam" id="PF01266"/>
    </source>
</evidence>
<dbReference type="InterPro" id="IPR006076">
    <property type="entry name" value="FAD-dep_OxRdtase"/>
</dbReference>
<evidence type="ECO:0000256" key="1">
    <source>
        <dbReference type="ARBA" id="ARBA00023002"/>
    </source>
</evidence>
<dbReference type="InterPro" id="IPR036188">
    <property type="entry name" value="FAD/NAD-bd_sf"/>
</dbReference>
<dbReference type="Gene3D" id="3.40.50.150">
    <property type="entry name" value="Vaccinia Virus protein VP39"/>
    <property type="match status" value="1"/>
</dbReference>
<gene>
    <name evidence="4" type="ORF">CNE99_04225</name>
</gene>
<dbReference type="GO" id="GO:0004808">
    <property type="term" value="F:tRNA (5-methylaminomethyl-2-thiouridylate)(34)-methyltransferase activity"/>
    <property type="evidence" value="ECO:0007669"/>
    <property type="project" value="InterPro"/>
</dbReference>
<comment type="caution">
    <text evidence="4">The sequence shown here is derived from an EMBL/GenBank/DDBJ whole genome shotgun (WGS) entry which is preliminary data.</text>
</comment>
<dbReference type="AlphaFoldDB" id="A0A2A5WVA9"/>
<dbReference type="Pfam" id="PF05430">
    <property type="entry name" value="Methyltransf_30"/>
    <property type="match status" value="1"/>
</dbReference>
<evidence type="ECO:0000313" key="5">
    <source>
        <dbReference type="Proteomes" id="UP000219327"/>
    </source>
</evidence>
<evidence type="ECO:0000259" key="3">
    <source>
        <dbReference type="Pfam" id="PF05430"/>
    </source>
</evidence>
<organism evidence="4 5">
    <name type="scientific">OM182 bacterium MED-G24</name>
    <dbReference type="NCBI Taxonomy" id="1986255"/>
    <lineage>
        <taxon>Bacteria</taxon>
        <taxon>Pseudomonadati</taxon>
        <taxon>Pseudomonadota</taxon>
        <taxon>Gammaproteobacteria</taxon>
        <taxon>OMG group</taxon>
        <taxon>OM182 clade</taxon>
    </lineage>
</organism>
<dbReference type="Pfam" id="PF01266">
    <property type="entry name" value="DAO"/>
    <property type="match status" value="1"/>
</dbReference>
<accession>A0A2A5WVA9</accession>
<dbReference type="Gene3D" id="3.30.9.10">
    <property type="entry name" value="D-Amino Acid Oxidase, subunit A, domain 2"/>
    <property type="match status" value="1"/>
</dbReference>
<proteinExistence type="predicted"/>
<dbReference type="InterPro" id="IPR029063">
    <property type="entry name" value="SAM-dependent_MTases_sf"/>
</dbReference>